<sequence length="274" mass="28299">FTGSMDAATIASGTFNLPSAPFGLIEITGEGGVDDVLTDILTNGGSTTLVPGTKIWLTNVSGDAITITHNAAVIFLQHGADVILDGPGVHIIGLQALTSGLWVEFWRSPTLLPVASTLVSGRVELATATEINASTSNVLAMPPGEFSDSIYGVRLVSFRLFSSGVSCTTGDAAAFFHIPAELNGMNLVTARAAVYTAGTTGSMTIGVKNKTDGNEMLSTLLTFGTPNVIVDDGNAVIDGTKDDVVTDDILQIDVDTIHTTAAKGLVVTLGFRTP</sequence>
<protein>
    <submittedName>
        <fullName evidence="1">Uncharacterized protein</fullName>
    </submittedName>
</protein>
<gene>
    <name evidence="1" type="ORF">LCGC14_2486850</name>
</gene>
<reference evidence="1" key="1">
    <citation type="journal article" date="2015" name="Nature">
        <title>Complex archaea that bridge the gap between prokaryotes and eukaryotes.</title>
        <authorList>
            <person name="Spang A."/>
            <person name="Saw J.H."/>
            <person name="Jorgensen S.L."/>
            <person name="Zaremba-Niedzwiedzka K."/>
            <person name="Martijn J."/>
            <person name="Lind A.E."/>
            <person name="van Eijk R."/>
            <person name="Schleper C."/>
            <person name="Guy L."/>
            <person name="Ettema T.J."/>
        </authorList>
    </citation>
    <scope>NUCLEOTIDE SEQUENCE</scope>
</reference>
<evidence type="ECO:0000313" key="1">
    <source>
        <dbReference type="EMBL" id="KKL17311.1"/>
    </source>
</evidence>
<dbReference type="AlphaFoldDB" id="A0A0F9DHV2"/>
<dbReference type="EMBL" id="LAZR01039309">
    <property type="protein sequence ID" value="KKL17311.1"/>
    <property type="molecule type" value="Genomic_DNA"/>
</dbReference>
<proteinExistence type="predicted"/>
<organism evidence="1">
    <name type="scientific">marine sediment metagenome</name>
    <dbReference type="NCBI Taxonomy" id="412755"/>
    <lineage>
        <taxon>unclassified sequences</taxon>
        <taxon>metagenomes</taxon>
        <taxon>ecological metagenomes</taxon>
    </lineage>
</organism>
<feature type="non-terminal residue" evidence="1">
    <location>
        <position position="1"/>
    </location>
</feature>
<name>A0A0F9DHV2_9ZZZZ</name>
<accession>A0A0F9DHV2</accession>
<comment type="caution">
    <text evidence="1">The sequence shown here is derived from an EMBL/GenBank/DDBJ whole genome shotgun (WGS) entry which is preliminary data.</text>
</comment>